<dbReference type="Proteomes" id="UP001190700">
    <property type="component" value="Unassembled WGS sequence"/>
</dbReference>
<feature type="region of interest" description="Disordered" evidence="1">
    <location>
        <begin position="255"/>
        <end position="278"/>
    </location>
</feature>
<reference evidence="2 3" key="1">
    <citation type="journal article" date="2015" name="Genome Biol. Evol.">
        <title>Comparative Genomics of a Bacterivorous Green Alga Reveals Evolutionary Causalities and Consequences of Phago-Mixotrophic Mode of Nutrition.</title>
        <authorList>
            <person name="Burns J.A."/>
            <person name="Paasch A."/>
            <person name="Narechania A."/>
            <person name="Kim E."/>
        </authorList>
    </citation>
    <scope>NUCLEOTIDE SEQUENCE [LARGE SCALE GENOMIC DNA]</scope>
    <source>
        <strain evidence="2 3">PLY_AMNH</strain>
    </source>
</reference>
<name>A0AAE0LCY9_9CHLO</name>
<dbReference type="AlphaFoldDB" id="A0AAE0LCY9"/>
<accession>A0AAE0LCY9</accession>
<feature type="non-terminal residue" evidence="2">
    <location>
        <position position="278"/>
    </location>
</feature>
<protein>
    <submittedName>
        <fullName evidence="2">Uncharacterized protein</fullName>
    </submittedName>
</protein>
<evidence type="ECO:0000313" key="3">
    <source>
        <dbReference type="Proteomes" id="UP001190700"/>
    </source>
</evidence>
<dbReference type="EMBL" id="LGRX02004220">
    <property type="protein sequence ID" value="KAK3280876.1"/>
    <property type="molecule type" value="Genomic_DNA"/>
</dbReference>
<proteinExistence type="predicted"/>
<keyword evidence="3" id="KW-1185">Reference proteome</keyword>
<organism evidence="2 3">
    <name type="scientific">Cymbomonas tetramitiformis</name>
    <dbReference type="NCBI Taxonomy" id="36881"/>
    <lineage>
        <taxon>Eukaryota</taxon>
        <taxon>Viridiplantae</taxon>
        <taxon>Chlorophyta</taxon>
        <taxon>Pyramimonadophyceae</taxon>
        <taxon>Pyramimonadales</taxon>
        <taxon>Pyramimonadaceae</taxon>
        <taxon>Cymbomonas</taxon>
    </lineage>
</organism>
<comment type="caution">
    <text evidence="2">The sequence shown here is derived from an EMBL/GenBank/DDBJ whole genome shotgun (WGS) entry which is preliminary data.</text>
</comment>
<feature type="compositionally biased region" description="Basic and acidic residues" evidence="1">
    <location>
        <begin position="260"/>
        <end position="278"/>
    </location>
</feature>
<sequence>MHSTWMYLKGIYSYALSQDDGVDAFRDMVVSAGAKARERFKDAGARIRLSNKVTAAFEESGVEFRDKNAVSELFKKFEGEKHKKDYSQEAMSHRGKTDVEVLAKSKDARKKLKKAGVTTLQAVKVAMEDGTNGYIPPPLNEQGDLASYTKEAMKRRTALRSSLTVKKGILRWWCTLGFSGFVPNTGLASLARYVGKQHLKQKKKQSRFEQIQALKGPKEELEYDKSLEIGAISKNEYIQMCVEIWKVVGEFEDPEDFDEKEARRSSAKDWKEDSKGQK</sequence>
<evidence type="ECO:0000256" key="1">
    <source>
        <dbReference type="SAM" id="MobiDB-lite"/>
    </source>
</evidence>
<evidence type="ECO:0000313" key="2">
    <source>
        <dbReference type="EMBL" id="KAK3280876.1"/>
    </source>
</evidence>
<gene>
    <name evidence="2" type="ORF">CYMTET_11306</name>
</gene>